<proteinExistence type="predicted"/>
<dbReference type="EMBL" id="MK838116">
    <property type="protein sequence ID" value="QDH47190.1"/>
    <property type="molecule type" value="Genomic_DNA"/>
</dbReference>
<organism evidence="1 2">
    <name type="scientific">Aeromonas phage LAh10</name>
    <dbReference type="NCBI Taxonomy" id="2591025"/>
    <lineage>
        <taxon>Viruses</taxon>
        <taxon>Duplodnaviria</taxon>
        <taxon>Heunggongvirae</taxon>
        <taxon>Uroviricota</taxon>
        <taxon>Caudoviricetes</taxon>
        <taxon>Chimalliviridae</taxon>
        <taxon>Ludhianavirus</taxon>
        <taxon>Ludhianavirus LAh10</taxon>
    </lineage>
</organism>
<reference evidence="1 2" key="1">
    <citation type="submission" date="2019-04" db="EMBL/GenBank/DDBJ databases">
        <title>Novel bacteriophages capable of disrupting biofilms from clinical strains of Aeromonas hydrophila with intrinsic antibiotic resistance.</title>
        <authorList>
            <person name="Kabwe M."/>
            <person name="Brown T.L."/>
            <person name="Speirs L."/>
            <person name="Ku H."/>
            <person name="Leach M."/>
            <person name="Chan H.T."/>
            <person name="Petrovski S."/>
            <person name="Lock P."/>
            <person name="Tucci J."/>
        </authorList>
    </citation>
    <scope>NUCLEOTIDE SEQUENCE [LARGE SCALE GENOMIC DNA]</scope>
</reference>
<accession>A0A514A1N1</accession>
<gene>
    <name evidence="1" type="ORF">LAh10_190</name>
</gene>
<sequence length="143" mass="16385">MSWGSISWVVSRRKKMYHITRIDVCDLTYKLIKHLACDTYIMGDGLVIGELTGVILNPGADLGFYPPQGTKMELKLTVKDDNQDPEIRGWSGWFAFQRQDAPDPTALVVIAGVIDKQDNELIRTVQQRDDHNQFFFAKKKNFH</sequence>
<keyword evidence="2" id="KW-1185">Reference proteome</keyword>
<name>A0A514A1N1_9CAUD</name>
<evidence type="ECO:0000313" key="1">
    <source>
        <dbReference type="EMBL" id="QDH47190.1"/>
    </source>
</evidence>
<dbReference type="Proteomes" id="UP000318420">
    <property type="component" value="Segment"/>
</dbReference>
<evidence type="ECO:0000313" key="2">
    <source>
        <dbReference type="Proteomes" id="UP000318420"/>
    </source>
</evidence>
<protein>
    <submittedName>
        <fullName evidence="1">Uncharacterized protein</fullName>
    </submittedName>
</protein>